<feature type="compositionally biased region" description="Basic and acidic residues" evidence="12">
    <location>
        <begin position="106"/>
        <end position="124"/>
    </location>
</feature>
<organism evidence="14 15">
    <name type="scientific">Scylla paramamosain</name>
    <name type="common">Mud crab</name>
    <dbReference type="NCBI Taxonomy" id="85552"/>
    <lineage>
        <taxon>Eukaryota</taxon>
        <taxon>Metazoa</taxon>
        <taxon>Ecdysozoa</taxon>
        <taxon>Arthropoda</taxon>
        <taxon>Crustacea</taxon>
        <taxon>Multicrustacea</taxon>
        <taxon>Malacostraca</taxon>
        <taxon>Eumalacostraca</taxon>
        <taxon>Eucarida</taxon>
        <taxon>Decapoda</taxon>
        <taxon>Pleocyemata</taxon>
        <taxon>Brachyura</taxon>
        <taxon>Eubrachyura</taxon>
        <taxon>Portunoidea</taxon>
        <taxon>Portunidae</taxon>
        <taxon>Portuninae</taxon>
        <taxon>Scylla</taxon>
    </lineage>
</organism>
<feature type="region of interest" description="Disordered" evidence="12">
    <location>
        <begin position="1"/>
        <end position="134"/>
    </location>
</feature>
<dbReference type="Pfam" id="PF02893">
    <property type="entry name" value="GRAM"/>
    <property type="match status" value="1"/>
</dbReference>
<evidence type="ECO:0000256" key="12">
    <source>
        <dbReference type="SAM" id="MobiDB-lite"/>
    </source>
</evidence>
<dbReference type="EC" id="3.1.3.95" evidence="4"/>
<dbReference type="PANTHER" id="PTHR10807">
    <property type="entry name" value="MYOTUBULARIN-RELATED"/>
    <property type="match status" value="1"/>
</dbReference>
<dbReference type="GO" id="GO:0012505">
    <property type="term" value="C:endomembrane system"/>
    <property type="evidence" value="ECO:0007669"/>
    <property type="project" value="UniProtKB-SubCell"/>
</dbReference>
<accession>A0AAW0UR03</accession>
<keyword evidence="11" id="KW-0175">Coiled coil</keyword>
<evidence type="ECO:0000256" key="1">
    <source>
        <dbReference type="ARBA" id="ARBA00004184"/>
    </source>
</evidence>
<keyword evidence="8" id="KW-0472">Membrane</keyword>
<comment type="similarity">
    <text evidence="3">Belongs to the protein-tyrosine phosphatase family. Non-receptor class myotubularin subfamily.</text>
</comment>
<dbReference type="InterPro" id="IPR003595">
    <property type="entry name" value="Tyr_Pase_cat"/>
</dbReference>
<evidence type="ECO:0000256" key="10">
    <source>
        <dbReference type="PIRSR" id="PIRSR630564-2"/>
    </source>
</evidence>
<dbReference type="SMART" id="SM00568">
    <property type="entry name" value="GRAM"/>
    <property type="match status" value="1"/>
</dbReference>
<dbReference type="GO" id="GO:0016020">
    <property type="term" value="C:membrane"/>
    <property type="evidence" value="ECO:0007669"/>
    <property type="project" value="TreeGrafter"/>
</dbReference>
<dbReference type="GO" id="GO:0005737">
    <property type="term" value="C:cytoplasm"/>
    <property type="evidence" value="ECO:0007669"/>
    <property type="project" value="UniProtKB-SubCell"/>
</dbReference>
<dbReference type="SUPFAM" id="SSF52799">
    <property type="entry name" value="(Phosphotyrosine protein) phosphatases II"/>
    <property type="match status" value="1"/>
</dbReference>
<keyword evidence="15" id="KW-1185">Reference proteome</keyword>
<evidence type="ECO:0000256" key="11">
    <source>
        <dbReference type="SAM" id="Coils"/>
    </source>
</evidence>
<comment type="caution">
    <text evidence="14">The sequence shown here is derived from an EMBL/GenBank/DDBJ whole genome shotgun (WGS) entry which is preliminary data.</text>
</comment>
<feature type="compositionally biased region" description="Low complexity" evidence="12">
    <location>
        <begin position="64"/>
        <end position="76"/>
    </location>
</feature>
<evidence type="ECO:0000256" key="4">
    <source>
        <dbReference type="ARBA" id="ARBA00012903"/>
    </source>
</evidence>
<protein>
    <recommendedName>
        <fullName evidence="4">phosphatidylinositol-3,5-bisphosphate 3-phosphatase</fullName>
        <ecNumber evidence="4">3.1.3.95</ecNumber>
    </recommendedName>
</protein>
<dbReference type="InterPro" id="IPR029021">
    <property type="entry name" value="Prot-tyrosine_phosphatase-like"/>
</dbReference>
<dbReference type="CDD" id="cd14535">
    <property type="entry name" value="PTP-MTM1-like"/>
    <property type="match status" value="1"/>
</dbReference>
<dbReference type="PROSITE" id="PS51339">
    <property type="entry name" value="PPASE_MYOTUBULARIN"/>
    <property type="match status" value="1"/>
</dbReference>
<dbReference type="Gene3D" id="3.90.190.10">
    <property type="entry name" value="Protein tyrosine phosphatase superfamily"/>
    <property type="match status" value="1"/>
</dbReference>
<feature type="coiled-coil region" evidence="11">
    <location>
        <begin position="648"/>
        <end position="675"/>
    </location>
</feature>
<dbReference type="SUPFAM" id="SSF50729">
    <property type="entry name" value="PH domain-like"/>
    <property type="match status" value="1"/>
</dbReference>
<dbReference type="InterPro" id="IPR016130">
    <property type="entry name" value="Tyr_Pase_AS"/>
</dbReference>
<dbReference type="SMART" id="SM00404">
    <property type="entry name" value="PTPc_motif"/>
    <property type="match status" value="1"/>
</dbReference>
<feature type="compositionally biased region" description="Low complexity" evidence="12">
    <location>
        <begin position="20"/>
        <end position="55"/>
    </location>
</feature>
<reference evidence="14 15" key="1">
    <citation type="submission" date="2023-03" db="EMBL/GenBank/DDBJ databases">
        <title>High-quality genome of Scylla paramamosain provides insights in environmental adaptation.</title>
        <authorList>
            <person name="Zhang L."/>
        </authorList>
    </citation>
    <scope>NUCLEOTIDE SEQUENCE [LARGE SCALE GENOMIC DNA]</scope>
    <source>
        <strain evidence="14">LZ_2023a</strain>
        <tissue evidence="14">Muscle</tissue>
    </source>
</reference>
<feature type="binding site" evidence="10">
    <location>
        <begin position="405"/>
        <end position="406"/>
    </location>
    <ligand>
        <name>substrate</name>
    </ligand>
</feature>
<name>A0AAW0UR03_SCYPA</name>
<evidence type="ECO:0000259" key="13">
    <source>
        <dbReference type="PROSITE" id="PS51339"/>
    </source>
</evidence>
<feature type="compositionally biased region" description="Basic and acidic residues" evidence="12">
    <location>
        <begin position="1"/>
        <end position="10"/>
    </location>
</feature>
<gene>
    <name evidence="14" type="ORF">O3P69_002444</name>
</gene>
<feature type="domain" description="Myotubularin phosphatase" evidence="13">
    <location>
        <begin position="255"/>
        <end position="631"/>
    </location>
</feature>
<keyword evidence="6" id="KW-0378">Hydrolase</keyword>
<comment type="subcellular location">
    <subcellularLocation>
        <location evidence="2">Cytoplasm</location>
    </subcellularLocation>
    <subcellularLocation>
        <location evidence="1">Endomembrane system</location>
        <topology evidence="1">Peripheral membrane protein</topology>
    </subcellularLocation>
</comment>
<dbReference type="GO" id="GO:0004438">
    <property type="term" value="F:phosphatidylinositol-3-phosphate phosphatase activity"/>
    <property type="evidence" value="ECO:0007669"/>
    <property type="project" value="TreeGrafter"/>
</dbReference>
<feature type="compositionally biased region" description="Low complexity" evidence="12">
    <location>
        <begin position="91"/>
        <end position="105"/>
    </location>
</feature>
<evidence type="ECO:0000256" key="8">
    <source>
        <dbReference type="ARBA" id="ARBA00023136"/>
    </source>
</evidence>
<dbReference type="InterPro" id="IPR004182">
    <property type="entry name" value="GRAM"/>
</dbReference>
<dbReference type="EMBL" id="JARAKH010000009">
    <property type="protein sequence ID" value="KAK8400637.1"/>
    <property type="molecule type" value="Genomic_DNA"/>
</dbReference>
<keyword evidence="7" id="KW-0443">Lipid metabolism</keyword>
<proteinExistence type="inferred from homology"/>
<evidence type="ECO:0000256" key="3">
    <source>
        <dbReference type="ARBA" id="ARBA00007471"/>
    </source>
</evidence>
<dbReference type="GO" id="GO:0052629">
    <property type="term" value="F:phosphatidylinositol-3,5-bisphosphate 3-phosphatase activity"/>
    <property type="evidence" value="ECO:0007669"/>
    <property type="project" value="UniProtKB-EC"/>
</dbReference>
<feature type="binding site" evidence="10">
    <location>
        <begin position="467"/>
        <end position="473"/>
    </location>
    <ligand>
        <name>substrate</name>
    </ligand>
</feature>
<evidence type="ECO:0000256" key="6">
    <source>
        <dbReference type="ARBA" id="ARBA00022801"/>
    </source>
</evidence>
<dbReference type="PANTHER" id="PTHR10807:SF128">
    <property type="entry name" value="PHOSPHATIDYLINOSITOL-3,5-BISPHOSPHATE 3-PHOSPHATASE"/>
    <property type="match status" value="1"/>
</dbReference>
<sequence>MFSGVKPDKKSKVKGITQLGSRSSSSSSSHSSNSNTTRSNSSSGSGGSSSSSSSNKGGGRKSHSGSSSGSSSGSGSPPAGTPPHTQMASHESLNSESKSSSLNSKLGHESMTVRDGSRTLRPDEPPLVPGEQLEGTAREVTYLCPYVGPKKGTLSVTNYRLIFRSPETDPPFELEVPLGVVSRIEKVGGANTSRGENSYGIEIFCKDIRNLRFAHKQENHSRRMVTEKLLHYAFPASHKLPFFAFGYCEQYPENGWSVYEPIAELKRQGLPTESWRITRINEQYELCETYPAVWAVPAAASDNDLRNVAAFRSRGRIPVLSWIHPESQATITRCAQPLVGVSGKRSRDDEAYIQHIMDANAQSHKIFIMDARPSVNAVANKAKGGGYESEDAYQNAEVQFLDIHNIHVMRESLRKLQEVCYPHIDNSHWLSNLEATHWLDHIRCVLSGALRIADKVESHKTSVVVHCSDGWDRTAQLTALSMLMLDGYYRTIPGFAVLLEKEWLSFGHKFAQRVGHGDDRHQDADRSPVFLQFVDCVWQILKQFPHAFQFTEDMLITILDHLYSCLFGTFLYNSERERIEKEVKTKTISLWSLILSNKADFENPLYSSNTKHHVLFPRTSMRHLCLWDKYYCRWNPSMRQQEPVHIRYKELLHVKEQLEKHVDELRKELAARQTHDSPRVASAIV</sequence>
<evidence type="ECO:0000256" key="9">
    <source>
        <dbReference type="PIRSR" id="PIRSR630564-1"/>
    </source>
</evidence>
<evidence type="ECO:0000256" key="5">
    <source>
        <dbReference type="ARBA" id="ARBA00022490"/>
    </source>
</evidence>
<dbReference type="InterPro" id="IPR030564">
    <property type="entry name" value="Myotubularin"/>
</dbReference>
<evidence type="ECO:0000256" key="2">
    <source>
        <dbReference type="ARBA" id="ARBA00004496"/>
    </source>
</evidence>
<dbReference type="Pfam" id="PF06602">
    <property type="entry name" value="Myotub-related"/>
    <property type="match status" value="1"/>
</dbReference>
<dbReference type="InterPro" id="IPR011993">
    <property type="entry name" value="PH-like_dom_sf"/>
</dbReference>
<evidence type="ECO:0000256" key="7">
    <source>
        <dbReference type="ARBA" id="ARBA00023098"/>
    </source>
</evidence>
<dbReference type="AlphaFoldDB" id="A0AAW0UR03"/>
<keyword evidence="5" id="KW-0963">Cytoplasm</keyword>
<dbReference type="FunFam" id="2.30.29.30:FF:000038">
    <property type="entry name" value="Myotubularin 1, isoform CRA_a"/>
    <property type="match status" value="1"/>
</dbReference>
<evidence type="ECO:0000313" key="14">
    <source>
        <dbReference type="EMBL" id="KAK8400637.1"/>
    </source>
</evidence>
<feature type="active site" description="Phosphocysteine intermediate" evidence="9">
    <location>
        <position position="467"/>
    </location>
</feature>
<dbReference type="Proteomes" id="UP001487740">
    <property type="component" value="Unassembled WGS sequence"/>
</dbReference>
<dbReference type="InterPro" id="IPR010569">
    <property type="entry name" value="Myotubularin-like_Pase_dom"/>
</dbReference>
<evidence type="ECO:0000313" key="15">
    <source>
        <dbReference type="Proteomes" id="UP001487740"/>
    </source>
</evidence>
<feature type="binding site" evidence="10">
    <location>
        <begin position="380"/>
        <end position="383"/>
    </location>
    <ligand>
        <name>substrate</name>
    </ligand>
</feature>
<dbReference type="GO" id="GO:0046856">
    <property type="term" value="P:phosphatidylinositol dephosphorylation"/>
    <property type="evidence" value="ECO:0007669"/>
    <property type="project" value="TreeGrafter"/>
</dbReference>
<dbReference type="PROSITE" id="PS00383">
    <property type="entry name" value="TYR_PHOSPHATASE_1"/>
    <property type="match status" value="1"/>
</dbReference>
<dbReference type="Gene3D" id="2.30.29.30">
    <property type="entry name" value="Pleckstrin-homology domain (PH domain)/Phosphotyrosine-binding domain (PTB)"/>
    <property type="match status" value="1"/>
</dbReference>